<dbReference type="PANTHER" id="PTHR22778:SF51">
    <property type="entry name" value="DIHYDROFOLATE REDUCTASE"/>
    <property type="match status" value="1"/>
</dbReference>
<dbReference type="SUPFAM" id="SSF53474">
    <property type="entry name" value="alpha/beta-Hydrolases"/>
    <property type="match status" value="1"/>
</dbReference>
<keyword evidence="3" id="KW-1185">Reference proteome</keyword>
<dbReference type="InterPro" id="IPR029058">
    <property type="entry name" value="AB_hydrolase_fold"/>
</dbReference>
<dbReference type="Gene3D" id="3.40.50.1820">
    <property type="entry name" value="alpha/beta hydrolase"/>
    <property type="match status" value="1"/>
</dbReference>
<dbReference type="EMBL" id="DF236973">
    <property type="protein sequence ID" value="GAQ79107.1"/>
    <property type="molecule type" value="Genomic_DNA"/>
</dbReference>
<organism evidence="2 3">
    <name type="scientific">Klebsormidium nitens</name>
    <name type="common">Green alga</name>
    <name type="synonym">Ulothrix nitens</name>
    <dbReference type="NCBI Taxonomy" id="105231"/>
    <lineage>
        <taxon>Eukaryota</taxon>
        <taxon>Viridiplantae</taxon>
        <taxon>Streptophyta</taxon>
        <taxon>Klebsormidiophyceae</taxon>
        <taxon>Klebsormidiales</taxon>
        <taxon>Klebsormidiaceae</taxon>
        <taxon>Klebsormidium</taxon>
    </lineage>
</organism>
<evidence type="ECO:0000313" key="2">
    <source>
        <dbReference type="EMBL" id="GAQ79107.1"/>
    </source>
</evidence>
<protein>
    <recommendedName>
        <fullName evidence="1">Serine hydrolase domain-containing protein</fullName>
    </recommendedName>
</protein>
<evidence type="ECO:0000313" key="3">
    <source>
        <dbReference type="Proteomes" id="UP000054558"/>
    </source>
</evidence>
<gene>
    <name evidence="2" type="ORF">KFL_000240390</name>
</gene>
<dbReference type="Pfam" id="PF03959">
    <property type="entry name" value="FSH1"/>
    <property type="match status" value="1"/>
</dbReference>
<dbReference type="InterPro" id="IPR005645">
    <property type="entry name" value="FSH-like_dom"/>
</dbReference>
<dbReference type="OrthoDB" id="414698at2759"/>
<sequence>MGSIKKLRLLCLHSFRTSAHIFQKQMERAMWTQHFEEQLDMVFLDAPHQAAGPSDVAAVYDPPYFEWANLSDDRKEFRGIDDTIAYVTDYLTMHGPFDGLMGFSQGAIVSSILVALQQKGAVLQGVPPLRCCVFVGGGRSRAEAFRDLYETPIRCPSLHLIGDNDFMKLSSQKLASAFQNPTVVRHPQGHVVPKLDDAALKACQIFFARIQEAAQEHRVSAL</sequence>
<dbReference type="STRING" id="105231.A0A1Y1HRB7"/>
<dbReference type="OMA" id="SAQANHI"/>
<feature type="domain" description="Serine hydrolase" evidence="1">
    <location>
        <begin position="5"/>
        <end position="197"/>
    </location>
</feature>
<proteinExistence type="predicted"/>
<dbReference type="Proteomes" id="UP000054558">
    <property type="component" value="Unassembled WGS sequence"/>
</dbReference>
<dbReference type="AlphaFoldDB" id="A0A1Y1HRB7"/>
<name>A0A1Y1HRB7_KLENI</name>
<reference evidence="2 3" key="1">
    <citation type="journal article" date="2014" name="Nat. Commun.">
        <title>Klebsormidium flaccidum genome reveals primary factors for plant terrestrial adaptation.</title>
        <authorList>
            <person name="Hori K."/>
            <person name="Maruyama F."/>
            <person name="Fujisawa T."/>
            <person name="Togashi T."/>
            <person name="Yamamoto N."/>
            <person name="Seo M."/>
            <person name="Sato S."/>
            <person name="Yamada T."/>
            <person name="Mori H."/>
            <person name="Tajima N."/>
            <person name="Moriyama T."/>
            <person name="Ikeuchi M."/>
            <person name="Watanabe M."/>
            <person name="Wada H."/>
            <person name="Kobayashi K."/>
            <person name="Saito M."/>
            <person name="Masuda T."/>
            <person name="Sasaki-Sekimoto Y."/>
            <person name="Mashiguchi K."/>
            <person name="Awai K."/>
            <person name="Shimojima M."/>
            <person name="Masuda S."/>
            <person name="Iwai M."/>
            <person name="Nobusawa T."/>
            <person name="Narise T."/>
            <person name="Kondo S."/>
            <person name="Saito H."/>
            <person name="Sato R."/>
            <person name="Murakawa M."/>
            <person name="Ihara Y."/>
            <person name="Oshima-Yamada Y."/>
            <person name="Ohtaka K."/>
            <person name="Satoh M."/>
            <person name="Sonobe K."/>
            <person name="Ishii M."/>
            <person name="Ohtani R."/>
            <person name="Kanamori-Sato M."/>
            <person name="Honoki R."/>
            <person name="Miyazaki D."/>
            <person name="Mochizuki H."/>
            <person name="Umetsu J."/>
            <person name="Higashi K."/>
            <person name="Shibata D."/>
            <person name="Kamiya Y."/>
            <person name="Sato N."/>
            <person name="Nakamura Y."/>
            <person name="Tabata S."/>
            <person name="Ida S."/>
            <person name="Kurokawa K."/>
            <person name="Ohta H."/>
        </authorList>
    </citation>
    <scope>NUCLEOTIDE SEQUENCE [LARGE SCALE GENOMIC DNA]</scope>
    <source>
        <strain evidence="2 3">NIES-2285</strain>
    </source>
</reference>
<accession>A0A1Y1HRB7</accession>
<dbReference type="PANTHER" id="PTHR22778">
    <property type="entry name" value="OVARIAN CANCER GENE-2 PROTEIN-RELATED"/>
    <property type="match status" value="1"/>
</dbReference>
<evidence type="ECO:0000259" key="1">
    <source>
        <dbReference type="Pfam" id="PF03959"/>
    </source>
</evidence>